<dbReference type="SUPFAM" id="SSF103039">
    <property type="entry name" value="CheC-like"/>
    <property type="match status" value="1"/>
</dbReference>
<dbReference type="AlphaFoldDB" id="A0A4V1LGW6"/>
<evidence type="ECO:0008006" key="4">
    <source>
        <dbReference type="Google" id="ProtNLM"/>
    </source>
</evidence>
<dbReference type="InterPro" id="IPR028976">
    <property type="entry name" value="CheC-like_sf"/>
</dbReference>
<name>A0A4V1LGW6_9BACI</name>
<dbReference type="Gene3D" id="3.40.1550.10">
    <property type="entry name" value="CheC-like"/>
    <property type="match status" value="1"/>
</dbReference>
<dbReference type="Proteomes" id="UP000290649">
    <property type="component" value="Unassembled WGS sequence"/>
</dbReference>
<dbReference type="EMBL" id="QOUX01000001">
    <property type="protein sequence ID" value="RXJ04165.1"/>
    <property type="molecule type" value="Genomic_DNA"/>
</dbReference>
<dbReference type="GO" id="GO:0006935">
    <property type="term" value="P:chemotaxis"/>
    <property type="evidence" value="ECO:0007669"/>
    <property type="project" value="UniProtKB-KW"/>
</dbReference>
<comment type="caution">
    <text evidence="2">The sequence shown here is derived from an EMBL/GenBank/DDBJ whole genome shotgun (WGS) entry which is preliminary data.</text>
</comment>
<gene>
    <name evidence="2" type="ORF">DS745_01910</name>
</gene>
<accession>A0A4V1LGW6</accession>
<keyword evidence="3" id="KW-1185">Reference proteome</keyword>
<sequence length="286" mass="32989">MFSKYFGNFLLNKGIITSEQLNEVFQEEKNSHVKLGILALNKGFMSLSQIEEVNQAQMATDKRFGEIAIEKGYLTIDKLEELLTGQKTSYLLLSQILLDKNILTMEQISRHLFTYKNENGLSNEELQELTSDNVERIVSNSLELTNTSIEEYIILLVKNIERHLREKTFIEVVKEVPAEYQLRAYQKIVGEYSLDTYLVFQERDFIKVASIFAEEVLTEVDELCISAVLEFLNLHNGIFIVNEVDKGFDMDLKVQTLVDDLPSTNQALYFKLSFGDMNCYLCLEKN</sequence>
<dbReference type="OrthoDB" id="5614404at2"/>
<evidence type="ECO:0000313" key="2">
    <source>
        <dbReference type="EMBL" id="RXJ04165.1"/>
    </source>
</evidence>
<proteinExistence type="predicted"/>
<protein>
    <recommendedName>
        <fullName evidence="4">Chemotaxis protein CheX</fullName>
    </recommendedName>
</protein>
<keyword evidence="1" id="KW-0145">Chemotaxis</keyword>
<organism evidence="2 3">
    <name type="scientific">Anaerobacillus alkaliphilus</name>
    <dbReference type="NCBI Taxonomy" id="1548597"/>
    <lineage>
        <taxon>Bacteria</taxon>
        <taxon>Bacillati</taxon>
        <taxon>Bacillota</taxon>
        <taxon>Bacilli</taxon>
        <taxon>Bacillales</taxon>
        <taxon>Bacillaceae</taxon>
        <taxon>Anaerobacillus</taxon>
    </lineage>
</organism>
<dbReference type="RefSeq" id="WP_129076514.1">
    <property type="nucleotide sequence ID" value="NZ_QOUX01000001.1"/>
</dbReference>
<reference evidence="2 3" key="1">
    <citation type="journal article" date="2019" name="Int. J. Syst. Evol. Microbiol.">
        <title>Anaerobacillus alkaliphilus sp. nov., a novel alkaliphilic and moderately halophilic bacterium.</title>
        <authorList>
            <person name="Borsodi A.K."/>
            <person name="Aszalos J.M."/>
            <person name="Bihari P."/>
            <person name="Nagy I."/>
            <person name="Schumann P."/>
            <person name="Sproer C."/>
            <person name="Kovacs A.L."/>
            <person name="Boka K."/>
            <person name="Dobosy P."/>
            <person name="Ovari M."/>
            <person name="Szili-Kovacs T."/>
            <person name="Toth E."/>
        </authorList>
    </citation>
    <scope>NUCLEOTIDE SEQUENCE [LARGE SCALE GENOMIC DNA]</scope>
    <source>
        <strain evidence="2 3">B16-10</strain>
    </source>
</reference>
<evidence type="ECO:0000313" key="3">
    <source>
        <dbReference type="Proteomes" id="UP000290649"/>
    </source>
</evidence>
<evidence type="ECO:0000256" key="1">
    <source>
        <dbReference type="ARBA" id="ARBA00022500"/>
    </source>
</evidence>